<proteinExistence type="predicted"/>
<name>C3YLE0_BRAFL</name>
<sequence length="125" mass="13698">MVPEFCRVAPQTCSIFNDPVGPPDTAPGESGMRTPDPGRRRRKPAGPPSPRRKVSPSALTPRFVLVHRSETRLPSRKRQDARWGCGRAMETPCIRTKGSGGTAPPDNLIDNTGDVDRSRCPGFYK</sequence>
<reference evidence="2" key="1">
    <citation type="journal article" date="2008" name="Nature">
        <title>The amphioxus genome and the evolution of the chordate karyotype.</title>
        <authorList>
            <consortium name="US DOE Joint Genome Institute (JGI-PGF)"/>
            <person name="Putnam N.H."/>
            <person name="Butts T."/>
            <person name="Ferrier D.E.K."/>
            <person name="Furlong R.F."/>
            <person name="Hellsten U."/>
            <person name="Kawashima T."/>
            <person name="Robinson-Rechavi M."/>
            <person name="Shoguchi E."/>
            <person name="Terry A."/>
            <person name="Yu J.-K."/>
            <person name="Benito-Gutierrez E.L."/>
            <person name="Dubchak I."/>
            <person name="Garcia-Fernandez J."/>
            <person name="Gibson-Brown J.J."/>
            <person name="Grigoriev I.V."/>
            <person name="Horton A.C."/>
            <person name="de Jong P.J."/>
            <person name="Jurka J."/>
            <person name="Kapitonov V.V."/>
            <person name="Kohara Y."/>
            <person name="Kuroki Y."/>
            <person name="Lindquist E."/>
            <person name="Lucas S."/>
            <person name="Osoegawa K."/>
            <person name="Pennacchio L.A."/>
            <person name="Salamov A.A."/>
            <person name="Satou Y."/>
            <person name="Sauka-Spengler T."/>
            <person name="Schmutz J."/>
            <person name="Shin-I T."/>
            <person name="Toyoda A."/>
            <person name="Bronner-Fraser M."/>
            <person name="Fujiyama A."/>
            <person name="Holland L.Z."/>
            <person name="Holland P.W.H."/>
            <person name="Satoh N."/>
            <person name="Rokhsar D.S."/>
        </authorList>
    </citation>
    <scope>NUCLEOTIDE SEQUENCE [LARGE SCALE GENOMIC DNA]</scope>
    <source>
        <strain evidence="2">S238N-H82</strain>
        <tissue evidence="2">Testes</tissue>
    </source>
</reference>
<gene>
    <name evidence="2" type="ORF">BRAFLDRAFT_103250</name>
</gene>
<dbReference type="AlphaFoldDB" id="C3YLE0"/>
<feature type="region of interest" description="Disordered" evidence="1">
    <location>
        <begin position="91"/>
        <end position="125"/>
    </location>
</feature>
<organism>
    <name type="scientific">Branchiostoma floridae</name>
    <name type="common">Florida lancelet</name>
    <name type="synonym">Amphioxus</name>
    <dbReference type="NCBI Taxonomy" id="7739"/>
    <lineage>
        <taxon>Eukaryota</taxon>
        <taxon>Metazoa</taxon>
        <taxon>Chordata</taxon>
        <taxon>Cephalochordata</taxon>
        <taxon>Leptocardii</taxon>
        <taxon>Amphioxiformes</taxon>
        <taxon>Branchiostomatidae</taxon>
        <taxon>Branchiostoma</taxon>
    </lineage>
</organism>
<feature type="region of interest" description="Disordered" evidence="1">
    <location>
        <begin position="13"/>
        <end position="60"/>
    </location>
</feature>
<accession>C3YLE0</accession>
<protein>
    <submittedName>
        <fullName evidence="2">Uncharacterized protein</fullName>
    </submittedName>
</protein>
<dbReference type="EMBL" id="GG666527">
    <property type="protein sequence ID" value="EEN58877.1"/>
    <property type="molecule type" value="Genomic_DNA"/>
</dbReference>
<evidence type="ECO:0000313" key="2">
    <source>
        <dbReference type="EMBL" id="EEN58877.1"/>
    </source>
</evidence>
<feature type="compositionally biased region" description="Basic residues" evidence="1">
    <location>
        <begin position="39"/>
        <end position="54"/>
    </location>
</feature>
<evidence type="ECO:0000256" key="1">
    <source>
        <dbReference type="SAM" id="MobiDB-lite"/>
    </source>
</evidence>
<dbReference type="InParanoid" id="C3YLE0"/>